<evidence type="ECO:0000313" key="1">
    <source>
        <dbReference type="EMBL" id="OEY68357.1"/>
    </source>
</evidence>
<dbReference type="AlphaFoldDB" id="A0A1E7Q2G2"/>
<evidence type="ECO:0008006" key="3">
    <source>
        <dbReference type="Google" id="ProtNLM"/>
    </source>
</evidence>
<name>A0A1E7Q2G2_9GAMM</name>
<sequence length="145" mass="16521">MRVCGIEIKANEAIICLMVLKDGLFELPECRQTRFTLSKDADSEQMQHFQFTFAKFIQDYKIEQLVIKERPQKGKFAGGAVGFKIEAALQLIKDCRCSLMSASELKELLKRNPLQIDFKATGLKIFQETAFSTAYAFSLNSLRKI</sequence>
<accession>A0A1E7Q2G2</accession>
<organism evidence="1 2">
    <name type="scientific">Rheinheimera salexigens</name>
    <dbReference type="NCBI Taxonomy" id="1628148"/>
    <lineage>
        <taxon>Bacteria</taxon>
        <taxon>Pseudomonadati</taxon>
        <taxon>Pseudomonadota</taxon>
        <taxon>Gammaproteobacteria</taxon>
        <taxon>Chromatiales</taxon>
        <taxon>Chromatiaceae</taxon>
        <taxon>Rheinheimera</taxon>
    </lineage>
</organism>
<comment type="caution">
    <text evidence="1">The sequence shown here is derived from an EMBL/GenBank/DDBJ whole genome shotgun (WGS) entry which is preliminary data.</text>
</comment>
<reference evidence="2" key="1">
    <citation type="submission" date="2016-09" db="EMBL/GenBank/DDBJ databases">
        <authorList>
            <person name="Wan X."/>
            <person name="Hou S."/>
        </authorList>
    </citation>
    <scope>NUCLEOTIDE SEQUENCE [LARGE SCALE GENOMIC DNA]</scope>
    <source>
        <strain evidence="2">KH87</strain>
    </source>
</reference>
<dbReference type="RefSeq" id="WP_070047923.1">
    <property type="nucleotide sequence ID" value="NZ_CBCSDO010000001.1"/>
</dbReference>
<dbReference type="InterPro" id="IPR021378">
    <property type="entry name" value="DUF3010"/>
</dbReference>
<evidence type="ECO:0000313" key="2">
    <source>
        <dbReference type="Proteomes" id="UP000242258"/>
    </source>
</evidence>
<dbReference type="Pfam" id="PF11215">
    <property type="entry name" value="DUF3010"/>
    <property type="match status" value="1"/>
</dbReference>
<dbReference type="EMBL" id="MKEK01000001">
    <property type="protein sequence ID" value="OEY68357.1"/>
    <property type="molecule type" value="Genomic_DNA"/>
</dbReference>
<dbReference type="Proteomes" id="UP000242258">
    <property type="component" value="Unassembled WGS sequence"/>
</dbReference>
<keyword evidence="2" id="KW-1185">Reference proteome</keyword>
<proteinExistence type="predicted"/>
<gene>
    <name evidence="1" type="ORF">BI198_01320</name>
</gene>
<dbReference type="OrthoDB" id="6214536at2"/>
<dbReference type="STRING" id="1628148.BI198_01320"/>
<protein>
    <recommendedName>
        <fullName evidence="3">DUF3010 domain-containing protein</fullName>
    </recommendedName>
</protein>